<dbReference type="InterPro" id="IPR047214">
    <property type="entry name" value="TPP_PDC_IPDC"/>
</dbReference>
<name>A0A0P1BMY4_9BASI</name>
<dbReference type="GO" id="GO:0005829">
    <property type="term" value="C:cytosol"/>
    <property type="evidence" value="ECO:0007669"/>
    <property type="project" value="TreeGrafter"/>
</dbReference>
<dbReference type="InterPro" id="IPR047213">
    <property type="entry name" value="TPP_PYR_PDC_IPDC-like"/>
</dbReference>
<dbReference type="InterPro" id="IPR012001">
    <property type="entry name" value="Thiamin_PyroP_enz_TPP-bd_dom"/>
</dbReference>
<dbReference type="InterPro" id="IPR011766">
    <property type="entry name" value="TPP_enzyme_TPP-bd"/>
</dbReference>
<evidence type="ECO:0000313" key="14">
    <source>
        <dbReference type="Proteomes" id="UP000054845"/>
    </source>
</evidence>
<evidence type="ECO:0000256" key="7">
    <source>
        <dbReference type="ARBA" id="ARBA00023052"/>
    </source>
</evidence>
<dbReference type="STRING" id="401625.A0A0P1BMY4"/>
<feature type="domain" description="Thiamine pyrophosphate enzyme N-terminal TPP-binding" evidence="12">
    <location>
        <begin position="28"/>
        <end position="138"/>
    </location>
</feature>
<dbReference type="OrthoDB" id="3970464at2759"/>
<organism evidence="13 14">
    <name type="scientific">Ceraceosorus bombacis</name>
    <dbReference type="NCBI Taxonomy" id="401625"/>
    <lineage>
        <taxon>Eukaryota</taxon>
        <taxon>Fungi</taxon>
        <taxon>Dikarya</taxon>
        <taxon>Basidiomycota</taxon>
        <taxon>Ustilaginomycotina</taxon>
        <taxon>Exobasidiomycetes</taxon>
        <taxon>Ceraceosorales</taxon>
        <taxon>Ceraceosoraceae</taxon>
        <taxon>Ceraceosorus</taxon>
    </lineage>
</organism>
<evidence type="ECO:0000256" key="1">
    <source>
        <dbReference type="ARBA" id="ARBA00001964"/>
    </source>
</evidence>
<keyword evidence="5" id="KW-0210">Decarboxylase</keyword>
<keyword evidence="6" id="KW-0460">Magnesium</keyword>
<evidence type="ECO:0000259" key="10">
    <source>
        <dbReference type="Pfam" id="PF00205"/>
    </source>
</evidence>
<dbReference type="PANTHER" id="PTHR43452:SF30">
    <property type="entry name" value="PYRUVATE DECARBOXYLASE ISOZYME 1-RELATED"/>
    <property type="match status" value="1"/>
</dbReference>
<keyword evidence="14" id="KW-1185">Reference proteome</keyword>
<evidence type="ECO:0000256" key="3">
    <source>
        <dbReference type="ARBA" id="ARBA00007812"/>
    </source>
</evidence>
<evidence type="ECO:0000256" key="2">
    <source>
        <dbReference type="ARBA" id="ARBA00004173"/>
    </source>
</evidence>
<reference evidence="13 14" key="1">
    <citation type="submission" date="2014-09" db="EMBL/GenBank/DDBJ databases">
        <authorList>
            <person name="Magalhaes I.L.F."/>
            <person name="Oliveira U."/>
            <person name="Santos F.R."/>
            <person name="Vidigal T.H.D.A."/>
            <person name="Brescovit A.D."/>
            <person name="Santos A.J."/>
        </authorList>
    </citation>
    <scope>NUCLEOTIDE SEQUENCE [LARGE SCALE GENOMIC DNA]</scope>
</reference>
<dbReference type="AlphaFoldDB" id="A0A0P1BMY4"/>
<accession>A0A0P1BMY4</accession>
<keyword evidence="7 9" id="KW-0786">Thiamine pyrophosphate</keyword>
<evidence type="ECO:0000256" key="5">
    <source>
        <dbReference type="ARBA" id="ARBA00022793"/>
    </source>
</evidence>
<protein>
    <submittedName>
        <fullName evidence="13">Thiamine pyrophosphate-requiring enzyme</fullName>
    </submittedName>
</protein>
<dbReference type="Pfam" id="PF02775">
    <property type="entry name" value="TPP_enzyme_C"/>
    <property type="match status" value="1"/>
</dbReference>
<evidence type="ECO:0000256" key="6">
    <source>
        <dbReference type="ARBA" id="ARBA00022842"/>
    </source>
</evidence>
<dbReference type="InterPro" id="IPR012000">
    <property type="entry name" value="Thiamin_PyroP_enz_cen_dom"/>
</dbReference>
<evidence type="ECO:0000259" key="12">
    <source>
        <dbReference type="Pfam" id="PF02776"/>
    </source>
</evidence>
<dbReference type="Proteomes" id="UP000054845">
    <property type="component" value="Unassembled WGS sequence"/>
</dbReference>
<keyword evidence="8" id="KW-0456">Lyase</keyword>
<dbReference type="SUPFAM" id="SSF52518">
    <property type="entry name" value="Thiamin diphosphate-binding fold (THDP-binding)"/>
    <property type="match status" value="2"/>
</dbReference>
<dbReference type="PANTHER" id="PTHR43452">
    <property type="entry name" value="PYRUVATE DECARBOXYLASE"/>
    <property type="match status" value="1"/>
</dbReference>
<dbReference type="CDD" id="cd07038">
    <property type="entry name" value="TPP_PYR_PDC_IPDC_like"/>
    <property type="match status" value="1"/>
</dbReference>
<dbReference type="GO" id="GO:0005634">
    <property type="term" value="C:nucleus"/>
    <property type="evidence" value="ECO:0007669"/>
    <property type="project" value="TreeGrafter"/>
</dbReference>
<feature type="domain" description="Thiamine pyrophosphate enzyme TPP-binding" evidence="11">
    <location>
        <begin position="476"/>
        <end position="627"/>
    </location>
</feature>
<evidence type="ECO:0000256" key="4">
    <source>
        <dbReference type="ARBA" id="ARBA00022723"/>
    </source>
</evidence>
<dbReference type="EMBL" id="CCYA01000269">
    <property type="protein sequence ID" value="CEH18116.1"/>
    <property type="molecule type" value="Genomic_DNA"/>
</dbReference>
<evidence type="ECO:0000259" key="11">
    <source>
        <dbReference type="Pfam" id="PF02775"/>
    </source>
</evidence>
<comment type="subcellular location">
    <subcellularLocation>
        <location evidence="2">Mitochondrion</location>
    </subcellularLocation>
</comment>
<dbReference type="FunFam" id="3.40.50.970:FF:000019">
    <property type="entry name" value="Pyruvate decarboxylase isozyme"/>
    <property type="match status" value="1"/>
</dbReference>
<evidence type="ECO:0000256" key="8">
    <source>
        <dbReference type="ARBA" id="ARBA00023239"/>
    </source>
</evidence>
<dbReference type="GO" id="GO:0004737">
    <property type="term" value="F:pyruvate decarboxylase activity"/>
    <property type="evidence" value="ECO:0007669"/>
    <property type="project" value="TreeGrafter"/>
</dbReference>
<dbReference type="InterPro" id="IPR012110">
    <property type="entry name" value="PDC/IPDC-like"/>
</dbReference>
<evidence type="ECO:0000256" key="9">
    <source>
        <dbReference type="RuleBase" id="RU362132"/>
    </source>
</evidence>
<dbReference type="Gene3D" id="3.40.50.970">
    <property type="match status" value="2"/>
</dbReference>
<proteinExistence type="inferred from homology"/>
<evidence type="ECO:0000313" key="13">
    <source>
        <dbReference type="EMBL" id="CEH18116.1"/>
    </source>
</evidence>
<dbReference type="SUPFAM" id="SSF52467">
    <property type="entry name" value="DHS-like NAD/FAD-binding domain"/>
    <property type="match status" value="1"/>
</dbReference>
<comment type="cofactor">
    <cofactor evidence="1">
        <name>thiamine diphosphate</name>
        <dbReference type="ChEBI" id="CHEBI:58937"/>
    </cofactor>
</comment>
<comment type="similarity">
    <text evidence="3 9">Belongs to the TPP enzyme family.</text>
</comment>
<keyword evidence="4" id="KW-0479">Metal-binding</keyword>
<dbReference type="InterPro" id="IPR029035">
    <property type="entry name" value="DHS-like_NAD/FAD-binding_dom"/>
</dbReference>
<dbReference type="GO" id="GO:0030976">
    <property type="term" value="F:thiamine pyrophosphate binding"/>
    <property type="evidence" value="ECO:0007669"/>
    <property type="project" value="InterPro"/>
</dbReference>
<dbReference type="Pfam" id="PF00205">
    <property type="entry name" value="TPP_enzyme_M"/>
    <property type="match status" value="1"/>
</dbReference>
<dbReference type="GO" id="GO:0000287">
    <property type="term" value="F:magnesium ion binding"/>
    <property type="evidence" value="ECO:0007669"/>
    <property type="project" value="InterPro"/>
</dbReference>
<sequence length="672" mass="72561">MPALIEKPIDTATALALPHDDRPSSVFVGNFLLHRLRQLGIGTVFGCPGDFTFGICDLIDDNSGLEWAGNANELGAAYAADGYARVSSCGFAAVVTTWGVGELSALNGLGGAYAERLPVLHIVGSPPRAQVAKKLPIHHSFANGDFDSFSNMSRPISCAHEQLTGDAWSDADKIDHVLRTAMKERRPAYLNIPTDVVFELIPRQRLAVPLSAWHYPTSADGILPSTPPQEEALAIAHPPSSAQIQACVGQILRVLSTAADPVVILDVNLMRFGHTKRARKLVNALGLPTFAAPLSKGLIDETSPLFGGTFVGASTLPHIKERLDQADIIVRIGHLRSDTNTGGFSADIGPERLLDINLDCVTFPAENVHVAQTRAAHNLDLASIIADLTSQAELLRKTSSALGGGKPSRLISDSEDATVSSKLALSRPPLDGLKLPLERTPLTHNYMWPRFGEFFEQDDIVVVDTGTASFGITDVRLSKNCNLVSQMLYNSIGWSTGAAVGAAVAAREDYNARVSQAQAQQDQEAASGIKEPRVVLIVGDGALQMTAQEISTFIRLDLKPLIFVLNNSGYTIERALHGPHRDYNGIVDWRYADLVRTFGAHEDRHRSHIVETVADFDDVLQRLASDKGQNTPNVLSIVDVRLDKLDAPRILAALGSISQARNAYGYAPEYNH</sequence>
<dbReference type="Gene3D" id="3.40.50.1220">
    <property type="entry name" value="TPP-binding domain"/>
    <property type="match status" value="1"/>
</dbReference>
<feature type="domain" description="Thiamine pyrophosphate enzyme central" evidence="10">
    <location>
        <begin position="250"/>
        <end position="361"/>
    </location>
</feature>
<dbReference type="Pfam" id="PF02776">
    <property type="entry name" value="TPP_enzyme_N"/>
    <property type="match status" value="1"/>
</dbReference>
<dbReference type="GO" id="GO:0000949">
    <property type="term" value="P:aromatic amino acid family catabolic process to alcohol via Ehrlich pathway"/>
    <property type="evidence" value="ECO:0007669"/>
    <property type="project" value="TreeGrafter"/>
</dbReference>
<dbReference type="FunFam" id="3.40.50.970:FF:000024">
    <property type="entry name" value="Pyruvate decarboxylase isozyme"/>
    <property type="match status" value="1"/>
</dbReference>
<dbReference type="CDD" id="cd02005">
    <property type="entry name" value="TPP_PDC_IPDC"/>
    <property type="match status" value="1"/>
</dbReference>
<dbReference type="InterPro" id="IPR029061">
    <property type="entry name" value="THDP-binding"/>
</dbReference>
<dbReference type="GO" id="GO:0005739">
    <property type="term" value="C:mitochondrion"/>
    <property type="evidence" value="ECO:0007669"/>
    <property type="project" value="UniProtKB-SubCell"/>
</dbReference>